<evidence type="ECO:0000256" key="3">
    <source>
        <dbReference type="ARBA" id="ARBA00022989"/>
    </source>
</evidence>
<dbReference type="Proteomes" id="UP000236728">
    <property type="component" value="Unassembled WGS sequence"/>
</dbReference>
<keyword evidence="8" id="KW-1185">Reference proteome</keyword>
<dbReference type="GO" id="GO:0046943">
    <property type="term" value="F:carboxylic acid transmembrane transporter activity"/>
    <property type="evidence" value="ECO:0007669"/>
    <property type="project" value="TreeGrafter"/>
</dbReference>
<feature type="transmembrane region" description="Helical" evidence="5">
    <location>
        <begin position="65"/>
        <end position="85"/>
    </location>
</feature>
<evidence type="ECO:0000259" key="6">
    <source>
        <dbReference type="PROSITE" id="PS50850"/>
    </source>
</evidence>
<dbReference type="Pfam" id="PF07690">
    <property type="entry name" value="MFS_1"/>
    <property type="match status" value="1"/>
</dbReference>
<name>A0A1H5XYU4_9BACT</name>
<comment type="subcellular location">
    <subcellularLocation>
        <location evidence="1">Membrane</location>
        <topology evidence="1">Multi-pass membrane protein</topology>
    </subcellularLocation>
</comment>
<organism evidence="7 8">
    <name type="scientific">Bryocella elongata</name>
    <dbReference type="NCBI Taxonomy" id="863522"/>
    <lineage>
        <taxon>Bacteria</taxon>
        <taxon>Pseudomonadati</taxon>
        <taxon>Acidobacteriota</taxon>
        <taxon>Terriglobia</taxon>
        <taxon>Terriglobales</taxon>
        <taxon>Acidobacteriaceae</taxon>
        <taxon>Bryocella</taxon>
    </lineage>
</organism>
<reference evidence="7 8" key="1">
    <citation type="submission" date="2016-10" db="EMBL/GenBank/DDBJ databases">
        <authorList>
            <person name="de Groot N.N."/>
        </authorList>
    </citation>
    <scope>NUCLEOTIDE SEQUENCE [LARGE SCALE GENOMIC DNA]</scope>
    <source>
        <strain evidence="7 8">DSM 22489</strain>
    </source>
</reference>
<dbReference type="InterPro" id="IPR011701">
    <property type="entry name" value="MFS"/>
</dbReference>
<feature type="transmembrane region" description="Helical" evidence="5">
    <location>
        <begin position="390"/>
        <end position="411"/>
    </location>
</feature>
<feature type="transmembrane region" description="Helical" evidence="5">
    <location>
        <begin position="181"/>
        <end position="200"/>
    </location>
</feature>
<dbReference type="RefSeq" id="WP_103932939.1">
    <property type="nucleotide sequence ID" value="NZ_FNVA01000003.1"/>
</dbReference>
<feature type="transmembrane region" description="Helical" evidence="5">
    <location>
        <begin position="27"/>
        <end position="53"/>
    </location>
</feature>
<dbReference type="SUPFAM" id="SSF103473">
    <property type="entry name" value="MFS general substrate transporter"/>
    <property type="match status" value="1"/>
</dbReference>
<feature type="transmembrane region" description="Helical" evidence="5">
    <location>
        <begin position="121"/>
        <end position="140"/>
    </location>
</feature>
<feature type="transmembrane region" description="Helical" evidence="5">
    <location>
        <begin position="273"/>
        <end position="296"/>
    </location>
</feature>
<evidence type="ECO:0000313" key="7">
    <source>
        <dbReference type="EMBL" id="SEG16607.1"/>
    </source>
</evidence>
<dbReference type="InterPro" id="IPR020846">
    <property type="entry name" value="MFS_dom"/>
</dbReference>
<feature type="transmembrane region" description="Helical" evidence="5">
    <location>
        <begin position="303"/>
        <end position="320"/>
    </location>
</feature>
<sequence>MSAGAVEAAHAGPFDWLLTAPPASKRALLAASLGWMLDSFDVMLYSLVLAQLIHDFGLTKHQAGWLGSMTLLSAAFGGVVFGYIADRFGRTRALMGSILVYAVFTAACGLTHTLLELAICRVLLGFGMGGEWASGASLVAETWPAEHRGKALGLVQSSWAIGYALAAAVVAIVLPRFGWRAVFFVGVLPALLTVWLRFGVEEPQAWRDSREEIVPQPRRGLSAVFAPGRRTVTIMLALMNACTLFAWWGYNLWVPGYLSLPRNAGGMGLSTHTMAMVVLTAQIGMWVGYVSFGYLCDRFGRKGCYVVYLMMACASLLVYSRVHSVVLLLCIGPVLAFFGTGYFSGFAAVTAELYETRIRATAQGFLYNSGRVASALAPLTVSDLAQRKGFGLAFTVVASVFALAAVLWIWIPETRGLSRKVGAAQ</sequence>
<dbReference type="PANTHER" id="PTHR23508">
    <property type="entry name" value="CARBOXYLIC ACID TRANSPORTER PROTEIN HOMOLOG"/>
    <property type="match status" value="1"/>
</dbReference>
<dbReference type="EMBL" id="FNVA01000003">
    <property type="protein sequence ID" value="SEG16607.1"/>
    <property type="molecule type" value="Genomic_DNA"/>
</dbReference>
<dbReference type="OrthoDB" id="9783823at2"/>
<evidence type="ECO:0000313" key="8">
    <source>
        <dbReference type="Proteomes" id="UP000236728"/>
    </source>
</evidence>
<dbReference type="Gene3D" id="1.20.1250.20">
    <property type="entry name" value="MFS general substrate transporter like domains"/>
    <property type="match status" value="2"/>
</dbReference>
<feature type="transmembrane region" description="Helical" evidence="5">
    <location>
        <begin position="326"/>
        <end position="349"/>
    </location>
</feature>
<dbReference type="PROSITE" id="PS50850">
    <property type="entry name" value="MFS"/>
    <property type="match status" value="1"/>
</dbReference>
<accession>A0A1H5XYU4</accession>
<keyword evidence="4 5" id="KW-0472">Membrane</keyword>
<dbReference type="PANTHER" id="PTHR23508:SF10">
    <property type="entry name" value="CARBOXYLIC ACID TRANSPORTER PROTEIN HOMOLOG"/>
    <property type="match status" value="1"/>
</dbReference>
<dbReference type="InterPro" id="IPR005829">
    <property type="entry name" value="Sugar_transporter_CS"/>
</dbReference>
<feature type="transmembrane region" description="Helical" evidence="5">
    <location>
        <begin position="232"/>
        <end position="253"/>
    </location>
</feature>
<feature type="domain" description="Major facilitator superfamily (MFS) profile" evidence="6">
    <location>
        <begin position="27"/>
        <end position="416"/>
    </location>
</feature>
<evidence type="ECO:0000256" key="1">
    <source>
        <dbReference type="ARBA" id="ARBA00004141"/>
    </source>
</evidence>
<gene>
    <name evidence="7" type="ORF">SAMN05421819_2029</name>
</gene>
<feature type="transmembrane region" description="Helical" evidence="5">
    <location>
        <begin position="152"/>
        <end position="175"/>
    </location>
</feature>
<dbReference type="PROSITE" id="PS00217">
    <property type="entry name" value="SUGAR_TRANSPORT_2"/>
    <property type="match status" value="1"/>
</dbReference>
<feature type="transmembrane region" description="Helical" evidence="5">
    <location>
        <begin position="97"/>
        <end position="115"/>
    </location>
</feature>
<evidence type="ECO:0000256" key="2">
    <source>
        <dbReference type="ARBA" id="ARBA00022692"/>
    </source>
</evidence>
<evidence type="ECO:0000256" key="5">
    <source>
        <dbReference type="SAM" id="Phobius"/>
    </source>
</evidence>
<dbReference type="GO" id="GO:0005886">
    <property type="term" value="C:plasma membrane"/>
    <property type="evidence" value="ECO:0007669"/>
    <property type="project" value="TreeGrafter"/>
</dbReference>
<dbReference type="InterPro" id="IPR036259">
    <property type="entry name" value="MFS_trans_sf"/>
</dbReference>
<keyword evidence="2 5" id="KW-0812">Transmembrane</keyword>
<proteinExistence type="predicted"/>
<evidence type="ECO:0000256" key="4">
    <source>
        <dbReference type="ARBA" id="ARBA00023136"/>
    </source>
</evidence>
<keyword evidence="3 5" id="KW-1133">Transmembrane helix</keyword>
<dbReference type="AlphaFoldDB" id="A0A1H5XYU4"/>
<protein>
    <submittedName>
        <fullName evidence="7">Predicted arabinose efflux permease, MFS family</fullName>
    </submittedName>
</protein>